<name>A0A9P6KFG3_9FUNG</name>
<evidence type="ECO:0000313" key="3">
    <source>
        <dbReference type="Proteomes" id="UP000780801"/>
    </source>
</evidence>
<evidence type="ECO:0000256" key="1">
    <source>
        <dbReference type="SAM" id="MobiDB-lite"/>
    </source>
</evidence>
<dbReference type="AlphaFoldDB" id="A0A9P6KFG3"/>
<reference evidence="2" key="1">
    <citation type="journal article" date="2020" name="Fungal Divers.">
        <title>Resolving the Mortierellaceae phylogeny through synthesis of multi-gene phylogenetics and phylogenomics.</title>
        <authorList>
            <person name="Vandepol N."/>
            <person name="Liber J."/>
            <person name="Desiro A."/>
            <person name="Na H."/>
            <person name="Kennedy M."/>
            <person name="Barry K."/>
            <person name="Grigoriev I.V."/>
            <person name="Miller A.N."/>
            <person name="O'Donnell K."/>
            <person name="Stajich J.E."/>
            <person name="Bonito G."/>
        </authorList>
    </citation>
    <scope>NUCLEOTIDE SEQUENCE</scope>
    <source>
        <strain evidence="2">KOD1015</strain>
    </source>
</reference>
<feature type="region of interest" description="Disordered" evidence="1">
    <location>
        <begin position="159"/>
        <end position="200"/>
    </location>
</feature>
<dbReference type="OrthoDB" id="2415739at2759"/>
<sequence>MPHWRNALSTRAKICPVNASLVSLYLVGLQDPTKLQQLDLFRAAQPKPEHQLAMERWWADSLTWLTRHRDTAIYNIGVCLRKQTKGNEDSGQTMAFWKDIEHDNAVKAAVANDNLASLRVLADIKTGALALKMSVKDAEDLTPSHKIVSRTVSLPIEQKMKKKDREHCYQSESNEDALGETGDTGDQQEHEENSDVDELTKEAPASFPHAFSSVFQALYNIAHGLPVTEIGEPEPPIECNLQQALFTHCAKSIPSFKELDSVQQKEVYVAASSIGYLPSSSAREIFGYDVVVLMEKELLDPKLNTPLNHISSFLKDLKRKTVRKNHTIDASRLLTVIRIKIGEIARQEFENKTFNSDEKTILELLEIVVPLCVPDRIPRPRGTEQMGQVVWARLLGVLFADSQISVVIGETGLEPSKSERQKNEAAHAVSVSSNPLSPRKVDIKLTVSLEKRGQWTFPPISTFEVKPKHACAKQVKLQGLKNARLNHVVMKQHSLEHLLYLDIHGMTADLMTLCQVGNVHVCSKAVDRPLQLPLSESELSWFLDGHTIQALLSLRDQMLETAVEIQTAHAQPQLYNFDRALTDSDTSLKSSPSRNYTFFTPKRSRSECVAEDSSKMNRDSYKKSRKKMGSRTEKLQ</sequence>
<gene>
    <name evidence="2" type="ORF">BGW38_010837</name>
</gene>
<dbReference type="EMBL" id="JAABOA010000947">
    <property type="protein sequence ID" value="KAF9582730.1"/>
    <property type="molecule type" value="Genomic_DNA"/>
</dbReference>
<feature type="region of interest" description="Disordered" evidence="1">
    <location>
        <begin position="609"/>
        <end position="636"/>
    </location>
</feature>
<accession>A0A9P6KFG3</accession>
<protein>
    <submittedName>
        <fullName evidence="2">Uncharacterized protein</fullName>
    </submittedName>
</protein>
<evidence type="ECO:0000313" key="2">
    <source>
        <dbReference type="EMBL" id="KAF9582730.1"/>
    </source>
</evidence>
<feature type="compositionally biased region" description="Basic and acidic residues" evidence="1">
    <location>
        <begin position="187"/>
        <end position="200"/>
    </location>
</feature>
<dbReference type="Proteomes" id="UP000780801">
    <property type="component" value="Unassembled WGS sequence"/>
</dbReference>
<proteinExistence type="predicted"/>
<comment type="caution">
    <text evidence="2">The sequence shown here is derived from an EMBL/GenBank/DDBJ whole genome shotgun (WGS) entry which is preliminary data.</text>
</comment>
<keyword evidence="3" id="KW-1185">Reference proteome</keyword>
<organism evidence="2 3">
    <name type="scientific">Lunasporangiospora selenospora</name>
    <dbReference type="NCBI Taxonomy" id="979761"/>
    <lineage>
        <taxon>Eukaryota</taxon>
        <taxon>Fungi</taxon>
        <taxon>Fungi incertae sedis</taxon>
        <taxon>Mucoromycota</taxon>
        <taxon>Mortierellomycotina</taxon>
        <taxon>Mortierellomycetes</taxon>
        <taxon>Mortierellales</taxon>
        <taxon>Mortierellaceae</taxon>
        <taxon>Lunasporangiospora</taxon>
    </lineage>
</organism>
<feature type="compositionally biased region" description="Basic and acidic residues" evidence="1">
    <location>
        <begin position="609"/>
        <end position="622"/>
    </location>
</feature>